<evidence type="ECO:0000313" key="4">
    <source>
        <dbReference type="Proteomes" id="UP000015100"/>
    </source>
</evidence>
<name>S8A6M8_DACHA</name>
<keyword evidence="4" id="KW-1185">Reference proteome</keyword>
<evidence type="ECO:0000256" key="1">
    <source>
        <dbReference type="SAM" id="MobiDB-lite"/>
    </source>
</evidence>
<evidence type="ECO:0000259" key="2">
    <source>
        <dbReference type="Pfam" id="PF12770"/>
    </source>
</evidence>
<dbReference type="SUPFAM" id="SSF52540">
    <property type="entry name" value="P-loop containing nucleoside triphosphate hydrolases"/>
    <property type="match status" value="1"/>
</dbReference>
<dbReference type="InterPro" id="IPR027417">
    <property type="entry name" value="P-loop_NTPase"/>
</dbReference>
<dbReference type="EMBL" id="AQGS01000545">
    <property type="protein sequence ID" value="EPS38494.1"/>
    <property type="molecule type" value="Genomic_DNA"/>
</dbReference>
<sequence>MCKICVERNTSERVLLVLLELRLKSSGAASGLREVLATHRIDMSLSFFPPHEILTMERSILTPPALHLRLTATKRCEDVRSWDYKLQLQEKCVRGILKNPFADHPQSEEDLRWVLEDFLIKDPFSKAKAGIICSAVEDYGRNLYGQLEEDIRKLLPQDVEFDTRKLYRLEISGVAEDQSVQLLHWETLELVNEIRINVVRLVARNALQISRYKKVEQTSSSKCDDHASPINAEPRQESCAGNPPTKRNHTEERNNGYIHILICTARAVRPDDIEISNRQISNLVYQSVASSLHHRGVKLDFVRPGTWEALKEALVSKPFGYYSIIHLDVHGIVSRNRPYIYLTRSEDPRNMSKRGAADLGDLLAGSGVPIAVFNACDSARPSSTGESNLAAVLIQRGLTCVIGMSFKLLVSSASKFIPILYREILQNQGDITLAVNCARHALHTDRKRTGVLGTSFEIPDAIVPVVYCAENAILPTWDVSETTIQALSSGKDYPTQSLMSIDSLQLESPVIGRELDLLRLETSLCLESNCLEFIGPIGSGKTTFLKYAADWWEQTGFVDQVLWIDCPAQWRRFLVLLKERPWEKRGPQSRPLIIVDGIDELLSSLAKTEKTKLSNLVIEQTNSYFIFSTDFKASNNMKGFPVFQFGNLSSTSAAQLALRCVWILDYNPGAIELVFTSIGPKASPRELFDALLRTPSQTKILKFIDKSNITKRVEILFNTLESYVEQIIFISLYNCRLLLRKDVHSYIKSLLLTQILSITRNPEFVRAKSRKSSNVSLSSVFRWLQWFRELKAISGTVAVSFLDSFWNEYLELEPYFQQYNSVIRKLEAEGLTTDYNSTNWKVHPLLPFAIRKAFWKGREKLFTECEESYYTLHRLYCSSWDVTKLWDITSPKMAIPRSRIEVLTEISIDVANCVRVCSLIVEKKGKSWNESFAWRLLILMAAKYCTLYDADIPGPEKSMVVDLLKRFLHQWNKIGHLKHSFFAGRYRNEVATDDCILDKACAINLYSDGPHFGFICAIVCAVSLAKNSSLGTAKETYLYSLEGQRLYILAKDIYAFILGSDSMLDLTYFMMHFRGFVSVYSPEDLALWRIQLPEVPATVKSLLDEVYQDGAKERAWLEMQCLPLQLRDYYSTLNLGGKGDATTTSLEPINPVLYHRDNTQLIQLLQHEILTGNLEGELRETLCAAFTKLSQGEKADGRDIIRSLRVKLPKNTRGLLRGETLSQGERERCGIILNFEGFIEVSLENFEAAKALFIDSRGYMSIKCDSLSLRKQLLLTYSGLLVCEVFKPDPEADFMGVEKLEWLIEYGCLLFNTPRRGVPALQTVFDAYVETSGVSQLQLAEFHEFQSVYVFAMIICGIPSISKPNLTLAMRTNKWRVFRIFKNMLGIEKGDLTYFLLTTNLLYLDLRESSESEEAFYQSLFSEGARILFGTVGDCQGLKYLTEFENKPLRRRWPWLGFRDGLIDTYGTEKHKHQNMLRKVYEAKS</sequence>
<dbReference type="OrthoDB" id="5303793at2759"/>
<feature type="region of interest" description="Disordered" evidence="1">
    <location>
        <begin position="218"/>
        <end position="251"/>
    </location>
</feature>
<accession>S8A6M8</accession>
<comment type="caution">
    <text evidence="3">The sequence shown here is derived from an EMBL/GenBank/DDBJ whole genome shotgun (WGS) entry which is preliminary data.</text>
</comment>
<dbReference type="InterPro" id="IPR024983">
    <property type="entry name" value="CHAT_dom"/>
</dbReference>
<gene>
    <name evidence="3" type="ORF">H072_7738</name>
</gene>
<feature type="domain" description="CHAT" evidence="2">
    <location>
        <begin position="223"/>
        <end position="448"/>
    </location>
</feature>
<reference evidence="3 4" key="1">
    <citation type="journal article" date="2013" name="PLoS Genet.">
        <title>Genomic mechanisms accounting for the adaptation to parasitism in nematode-trapping fungi.</title>
        <authorList>
            <person name="Meerupati T."/>
            <person name="Andersson K.M."/>
            <person name="Friman E."/>
            <person name="Kumar D."/>
            <person name="Tunlid A."/>
            <person name="Ahren D."/>
        </authorList>
    </citation>
    <scope>NUCLEOTIDE SEQUENCE [LARGE SCALE GENOMIC DNA]</scope>
    <source>
        <strain evidence="3 4">CBS 200.50</strain>
    </source>
</reference>
<protein>
    <recommendedName>
        <fullName evidence="2">CHAT domain-containing protein</fullName>
    </recommendedName>
</protein>
<proteinExistence type="predicted"/>
<dbReference type="STRING" id="1284197.S8A6M8"/>
<reference evidence="4" key="2">
    <citation type="submission" date="2013-04" db="EMBL/GenBank/DDBJ databases">
        <title>Genomic mechanisms accounting for the adaptation to parasitism in nematode-trapping fungi.</title>
        <authorList>
            <person name="Ahren D.G."/>
        </authorList>
    </citation>
    <scope>NUCLEOTIDE SEQUENCE [LARGE SCALE GENOMIC DNA]</scope>
    <source>
        <strain evidence="4">CBS 200.50</strain>
    </source>
</reference>
<dbReference type="HOGENOM" id="CLU_249445_0_0_1"/>
<dbReference type="eggNOG" id="ENOG502SRE6">
    <property type="taxonomic scope" value="Eukaryota"/>
</dbReference>
<organism evidence="3 4">
    <name type="scientific">Dactylellina haptotyla (strain CBS 200.50)</name>
    <name type="common">Nematode-trapping fungus</name>
    <name type="synonym">Monacrosporium haptotylum</name>
    <dbReference type="NCBI Taxonomy" id="1284197"/>
    <lineage>
        <taxon>Eukaryota</taxon>
        <taxon>Fungi</taxon>
        <taxon>Dikarya</taxon>
        <taxon>Ascomycota</taxon>
        <taxon>Pezizomycotina</taxon>
        <taxon>Orbiliomycetes</taxon>
        <taxon>Orbiliales</taxon>
        <taxon>Orbiliaceae</taxon>
        <taxon>Dactylellina</taxon>
    </lineage>
</organism>
<dbReference type="Pfam" id="PF12770">
    <property type="entry name" value="CHAT"/>
    <property type="match status" value="1"/>
</dbReference>
<evidence type="ECO:0000313" key="3">
    <source>
        <dbReference type="EMBL" id="EPS38494.1"/>
    </source>
</evidence>
<dbReference type="Proteomes" id="UP000015100">
    <property type="component" value="Unassembled WGS sequence"/>
</dbReference>